<dbReference type="GO" id="GO:0019265">
    <property type="term" value="P:glycine biosynthetic process, by transamination of glyoxylate"/>
    <property type="evidence" value="ECO:0007669"/>
    <property type="project" value="TreeGrafter"/>
</dbReference>
<feature type="non-terminal residue" evidence="3">
    <location>
        <position position="1"/>
    </location>
</feature>
<dbReference type="PANTHER" id="PTHR21152:SF40">
    <property type="entry name" value="ALANINE--GLYOXYLATE AMINOTRANSFERASE"/>
    <property type="match status" value="1"/>
</dbReference>
<evidence type="ECO:0000256" key="2">
    <source>
        <dbReference type="ARBA" id="ARBA00022898"/>
    </source>
</evidence>
<dbReference type="GO" id="GO:0004760">
    <property type="term" value="F:L-serine-pyruvate transaminase activity"/>
    <property type="evidence" value="ECO:0007669"/>
    <property type="project" value="TreeGrafter"/>
</dbReference>
<dbReference type="Gene3D" id="3.90.1150.10">
    <property type="entry name" value="Aspartate Aminotransferase, domain 1"/>
    <property type="match status" value="1"/>
</dbReference>
<comment type="caution">
    <text evidence="3">The sequence shown here is derived from an EMBL/GenBank/DDBJ whole genome shotgun (WGS) entry which is preliminary data.</text>
</comment>
<evidence type="ECO:0000313" key="3">
    <source>
        <dbReference type="EMBL" id="GAH85719.1"/>
    </source>
</evidence>
<dbReference type="InterPro" id="IPR015422">
    <property type="entry name" value="PyrdxlP-dep_Trfase_small"/>
</dbReference>
<comment type="cofactor">
    <cofactor evidence="1">
        <name>pyridoxal 5'-phosphate</name>
        <dbReference type="ChEBI" id="CHEBI:597326"/>
    </cofactor>
</comment>
<keyword evidence="2" id="KW-0663">Pyridoxal phosphate</keyword>
<reference evidence="3" key="1">
    <citation type="journal article" date="2014" name="Front. Microbiol.">
        <title>High frequency of phylogenetically diverse reductive dehalogenase-homologous genes in deep subseafloor sedimentary metagenomes.</title>
        <authorList>
            <person name="Kawai M."/>
            <person name="Futagami T."/>
            <person name="Toyoda A."/>
            <person name="Takaki Y."/>
            <person name="Nishi S."/>
            <person name="Hori S."/>
            <person name="Arai W."/>
            <person name="Tsubouchi T."/>
            <person name="Morono Y."/>
            <person name="Uchiyama I."/>
            <person name="Ito T."/>
            <person name="Fujiyama A."/>
            <person name="Inagaki F."/>
            <person name="Takami H."/>
        </authorList>
    </citation>
    <scope>NUCLEOTIDE SEQUENCE</scope>
    <source>
        <strain evidence="3">Expedition CK06-06</strain>
    </source>
</reference>
<sequence length="85" mass="8949">TAVKAPEGVDAQEIVKKMKGKYGMIIAGGQAHLKGKIFRIAHLGYADLSDTFSAIACLEMSCKELGLPVTLGAGIRAAQEIFLAD</sequence>
<gene>
    <name evidence="3" type="ORF">S03H2_65306</name>
</gene>
<protein>
    <recommendedName>
        <fullName evidence="4">Aminotransferase class V domain-containing protein</fullName>
    </recommendedName>
</protein>
<dbReference type="GO" id="GO:0005777">
    <property type="term" value="C:peroxisome"/>
    <property type="evidence" value="ECO:0007669"/>
    <property type="project" value="TreeGrafter"/>
</dbReference>
<dbReference type="InterPro" id="IPR015424">
    <property type="entry name" value="PyrdxlP-dep_Trfase"/>
</dbReference>
<organism evidence="3">
    <name type="scientific">marine sediment metagenome</name>
    <dbReference type="NCBI Taxonomy" id="412755"/>
    <lineage>
        <taxon>unclassified sequences</taxon>
        <taxon>metagenomes</taxon>
        <taxon>ecological metagenomes</taxon>
    </lineage>
</organism>
<dbReference type="EMBL" id="BARU01042512">
    <property type="protein sequence ID" value="GAH85719.1"/>
    <property type="molecule type" value="Genomic_DNA"/>
</dbReference>
<evidence type="ECO:0008006" key="4">
    <source>
        <dbReference type="Google" id="ProtNLM"/>
    </source>
</evidence>
<name>X1K612_9ZZZZ</name>
<proteinExistence type="predicted"/>
<dbReference type="AlphaFoldDB" id="X1K612"/>
<dbReference type="PANTHER" id="PTHR21152">
    <property type="entry name" value="AMINOTRANSFERASE CLASS V"/>
    <property type="match status" value="1"/>
</dbReference>
<accession>X1K612</accession>
<dbReference type="SUPFAM" id="SSF53383">
    <property type="entry name" value="PLP-dependent transferases"/>
    <property type="match status" value="1"/>
</dbReference>
<dbReference type="GO" id="GO:0008453">
    <property type="term" value="F:alanine-glyoxylate transaminase activity"/>
    <property type="evidence" value="ECO:0007669"/>
    <property type="project" value="TreeGrafter"/>
</dbReference>
<evidence type="ECO:0000256" key="1">
    <source>
        <dbReference type="ARBA" id="ARBA00001933"/>
    </source>
</evidence>